<comment type="caution">
    <text evidence="1">The sequence shown here is derived from an EMBL/GenBank/DDBJ whole genome shotgun (WGS) entry which is preliminary data.</text>
</comment>
<gene>
    <name evidence="1" type="ORF">HMPREF9209_0884</name>
</gene>
<name>D1YIW1_LACGS</name>
<proteinExistence type="predicted"/>
<protein>
    <submittedName>
        <fullName evidence="1">Uncharacterized protein</fullName>
    </submittedName>
</protein>
<reference evidence="1 2" key="1">
    <citation type="submission" date="2009-12" db="EMBL/GenBank/DDBJ databases">
        <title>Genome Sequence of Lactobacillus gasseri 224-1.</title>
        <authorList>
            <person name="Durkin A.S."/>
            <person name="Madupu R."/>
            <person name="Torralba M."/>
            <person name="Methe B."/>
            <person name="Sutton G."/>
            <person name="Strausberg R.L."/>
            <person name="Nelson K.E."/>
        </authorList>
    </citation>
    <scope>NUCLEOTIDE SEQUENCE [LARGE SCALE GENOMIC DNA]</scope>
    <source>
        <strain evidence="1 2">224-1</strain>
    </source>
</reference>
<sequence>MNLLFIYWDECIDTEYTPVDLKLEEILTALAVKKIIEK</sequence>
<evidence type="ECO:0000313" key="1">
    <source>
        <dbReference type="EMBL" id="EFB62709.1"/>
    </source>
</evidence>
<dbReference type="Proteomes" id="UP000003684">
    <property type="component" value="Unassembled WGS sequence"/>
</dbReference>
<dbReference type="EMBL" id="ADFT01000013">
    <property type="protein sequence ID" value="EFB62709.1"/>
    <property type="molecule type" value="Genomic_DNA"/>
</dbReference>
<evidence type="ECO:0000313" key="2">
    <source>
        <dbReference type="Proteomes" id="UP000003684"/>
    </source>
</evidence>
<organism evidence="1 2">
    <name type="scientific">Lactobacillus gasseri 224-1</name>
    <dbReference type="NCBI Taxonomy" id="679196"/>
    <lineage>
        <taxon>Bacteria</taxon>
        <taxon>Bacillati</taxon>
        <taxon>Bacillota</taxon>
        <taxon>Bacilli</taxon>
        <taxon>Lactobacillales</taxon>
        <taxon>Lactobacillaceae</taxon>
        <taxon>Lactobacillus</taxon>
    </lineage>
</organism>
<dbReference type="AlphaFoldDB" id="D1YIW1"/>
<accession>D1YIW1</accession>